<dbReference type="AlphaFoldDB" id="A0A2K8KQ23"/>
<sequence length="395" mass="44193">MMPLPATALLILGCLAMTQSAAQVDWSGALSGEVIGVDRQVGAYLVPTLAVDYQGRQMDLSCAVTSRLDGQQAEQPVESWQSQNSLIWRPAGSPLSGRLVFDHQQLDPPQIRAERQANDDLSGTLGLLVPQTMSLAHQLELTGRYRNRRSGNTLHNQLDEWSASGDYRLNWQRDARTQWRTGLTLLLSDRGTRSVQGSLGWQWQATRFSHAASLIGGRNEQDGQAVDSLGWNGVLSYQRGNLGWRLRGEHSQTDAISLFQAAGLDAPVTQQRQLLVDQLTVSVFGVQPIDSVTLTADFSVGRSRALFNLDLLDLDDQARQHFQQFRTDLTWQSSSATWVQLGWQRRLQQEVSRTQVTAELNRTLNRRWSLDGRLAQNVSGQEKPLDWSVAIKYQF</sequence>
<dbReference type="Proteomes" id="UP000229757">
    <property type="component" value="Chromosome"/>
</dbReference>
<gene>
    <name evidence="2" type="ORF">REIFOR_00247</name>
</gene>
<protein>
    <submittedName>
        <fullName evidence="2">Uncharacterized protein</fullName>
    </submittedName>
</protein>
<organism evidence="2 3">
    <name type="scientific">Reinekea forsetii</name>
    <dbReference type="NCBI Taxonomy" id="1336806"/>
    <lineage>
        <taxon>Bacteria</taxon>
        <taxon>Pseudomonadati</taxon>
        <taxon>Pseudomonadota</taxon>
        <taxon>Gammaproteobacteria</taxon>
        <taxon>Oceanospirillales</taxon>
        <taxon>Saccharospirillaceae</taxon>
        <taxon>Reinekea</taxon>
    </lineage>
</organism>
<name>A0A2K8KQ23_9GAMM</name>
<feature type="signal peptide" evidence="1">
    <location>
        <begin position="1"/>
        <end position="21"/>
    </location>
</feature>
<feature type="chain" id="PRO_5014888069" evidence="1">
    <location>
        <begin position="22"/>
        <end position="395"/>
    </location>
</feature>
<dbReference type="SUPFAM" id="SSF56935">
    <property type="entry name" value="Porins"/>
    <property type="match status" value="1"/>
</dbReference>
<keyword evidence="3" id="KW-1185">Reference proteome</keyword>
<keyword evidence="1" id="KW-0732">Signal</keyword>
<evidence type="ECO:0000313" key="2">
    <source>
        <dbReference type="EMBL" id="ATX75424.1"/>
    </source>
</evidence>
<evidence type="ECO:0000313" key="3">
    <source>
        <dbReference type="Proteomes" id="UP000229757"/>
    </source>
</evidence>
<dbReference type="EMBL" id="CP011797">
    <property type="protein sequence ID" value="ATX75424.1"/>
    <property type="molecule type" value="Genomic_DNA"/>
</dbReference>
<accession>A0A2K8KQ23</accession>
<dbReference type="KEGG" id="rfo:REIFOR_00247"/>
<reference evidence="2 3" key="1">
    <citation type="journal article" date="2017" name="Environ. Microbiol.">
        <title>Genomic and physiological analyses of 'Reinekea forsetii' reveal a versatile opportunistic lifestyle during spring algae blooms.</title>
        <authorList>
            <person name="Avci B."/>
            <person name="Hahnke R.L."/>
            <person name="Chafee M."/>
            <person name="Fischer T."/>
            <person name="Gruber-Vodicka H."/>
            <person name="Tegetmeyer H.E."/>
            <person name="Harder J."/>
            <person name="Fuchs B.M."/>
            <person name="Amann R.I."/>
            <person name="Teeling H."/>
        </authorList>
    </citation>
    <scope>NUCLEOTIDE SEQUENCE [LARGE SCALE GENOMIC DNA]</scope>
    <source>
        <strain evidence="2 3">Hel1_31_D35</strain>
    </source>
</reference>
<proteinExistence type="predicted"/>
<evidence type="ECO:0000256" key="1">
    <source>
        <dbReference type="SAM" id="SignalP"/>
    </source>
</evidence>